<accession>A0A438JZR2</accession>
<dbReference type="AlphaFoldDB" id="A0A438JZR2"/>
<protein>
    <recommendedName>
        <fullName evidence="3">Reverse transcriptase domain-containing protein</fullName>
    </recommendedName>
</protein>
<gene>
    <name evidence="1" type="ORF">CK203_017137</name>
</gene>
<name>A0A438JZR2_VITVI</name>
<dbReference type="Proteomes" id="UP000288805">
    <property type="component" value="Unassembled WGS sequence"/>
</dbReference>
<organism evidence="1 2">
    <name type="scientific">Vitis vinifera</name>
    <name type="common">Grape</name>
    <dbReference type="NCBI Taxonomy" id="29760"/>
    <lineage>
        <taxon>Eukaryota</taxon>
        <taxon>Viridiplantae</taxon>
        <taxon>Streptophyta</taxon>
        <taxon>Embryophyta</taxon>
        <taxon>Tracheophyta</taxon>
        <taxon>Spermatophyta</taxon>
        <taxon>Magnoliopsida</taxon>
        <taxon>eudicotyledons</taxon>
        <taxon>Gunneridae</taxon>
        <taxon>Pentapetalae</taxon>
        <taxon>rosids</taxon>
        <taxon>Vitales</taxon>
        <taxon>Vitaceae</taxon>
        <taxon>Viteae</taxon>
        <taxon>Vitis</taxon>
    </lineage>
</organism>
<evidence type="ECO:0008006" key="3">
    <source>
        <dbReference type="Google" id="ProtNLM"/>
    </source>
</evidence>
<evidence type="ECO:0000313" key="1">
    <source>
        <dbReference type="EMBL" id="RVX14454.1"/>
    </source>
</evidence>
<comment type="caution">
    <text evidence="1">The sequence shown here is derived from an EMBL/GenBank/DDBJ whole genome shotgun (WGS) entry which is preliminary data.</text>
</comment>
<proteinExistence type="predicted"/>
<dbReference type="EMBL" id="QGNW01000021">
    <property type="protein sequence ID" value="RVX14454.1"/>
    <property type="molecule type" value="Genomic_DNA"/>
</dbReference>
<sequence>MRPSTMLKSDAYGVLCKLNIDKGLGQGDPLSPYLFVFVVEALNCLLEGLLAGIPVNVDSCRTILELKVNSGKSELILNGRVDNMEELTLEIGCKGYAFERKARWEQFIDGKYGEEEGGGILLSFKGETGRWQTDAFFVISSMVREILLG</sequence>
<evidence type="ECO:0000313" key="2">
    <source>
        <dbReference type="Proteomes" id="UP000288805"/>
    </source>
</evidence>
<reference evidence="1 2" key="1">
    <citation type="journal article" date="2018" name="PLoS Genet.">
        <title>Population sequencing reveals clonal diversity and ancestral inbreeding in the grapevine cultivar Chardonnay.</title>
        <authorList>
            <person name="Roach M.J."/>
            <person name="Johnson D.L."/>
            <person name="Bohlmann J."/>
            <person name="van Vuuren H.J."/>
            <person name="Jones S.J."/>
            <person name="Pretorius I.S."/>
            <person name="Schmidt S.A."/>
            <person name="Borneman A.R."/>
        </authorList>
    </citation>
    <scope>NUCLEOTIDE SEQUENCE [LARGE SCALE GENOMIC DNA]</scope>
    <source>
        <strain evidence="2">cv. Chardonnay</strain>
        <tissue evidence="1">Leaf</tissue>
    </source>
</reference>